<sequence length="53" mass="5859">MEGRIEAAVAGRGSPTTAAKKESLPKSRRVKLGIENRVSLIQPRIYRGLRIRA</sequence>
<evidence type="ECO:0000256" key="1">
    <source>
        <dbReference type="SAM" id="MobiDB-lite"/>
    </source>
</evidence>
<dbReference type="Proteomes" id="UP000602745">
    <property type="component" value="Unassembled WGS sequence"/>
</dbReference>
<dbReference type="AlphaFoldDB" id="A0A8J3DUY4"/>
<proteinExistence type="predicted"/>
<organism evidence="2 3">
    <name type="scientific">Agaricicola taiwanensis</name>
    <dbReference type="NCBI Taxonomy" id="591372"/>
    <lineage>
        <taxon>Bacteria</taxon>
        <taxon>Pseudomonadati</taxon>
        <taxon>Pseudomonadota</taxon>
        <taxon>Alphaproteobacteria</taxon>
        <taxon>Rhodobacterales</taxon>
        <taxon>Paracoccaceae</taxon>
        <taxon>Agaricicola</taxon>
    </lineage>
</organism>
<keyword evidence="3" id="KW-1185">Reference proteome</keyword>
<accession>A0A8J3DUY4</accession>
<dbReference type="EMBL" id="BMCP01000002">
    <property type="protein sequence ID" value="GGE46695.1"/>
    <property type="molecule type" value="Genomic_DNA"/>
</dbReference>
<name>A0A8J3DUY4_9RHOB</name>
<reference evidence="2" key="1">
    <citation type="journal article" date="2014" name="Int. J. Syst. Evol. Microbiol.">
        <title>Complete genome sequence of Corynebacterium casei LMG S-19264T (=DSM 44701T), isolated from a smear-ripened cheese.</title>
        <authorList>
            <consortium name="US DOE Joint Genome Institute (JGI-PGF)"/>
            <person name="Walter F."/>
            <person name="Albersmeier A."/>
            <person name="Kalinowski J."/>
            <person name="Ruckert C."/>
        </authorList>
    </citation>
    <scope>NUCLEOTIDE SEQUENCE</scope>
    <source>
        <strain evidence="2">CCM 7684</strain>
    </source>
</reference>
<feature type="region of interest" description="Disordered" evidence="1">
    <location>
        <begin position="1"/>
        <end position="24"/>
    </location>
</feature>
<reference evidence="2" key="2">
    <citation type="submission" date="2020-09" db="EMBL/GenBank/DDBJ databases">
        <authorList>
            <person name="Sun Q."/>
            <person name="Sedlacek I."/>
        </authorList>
    </citation>
    <scope>NUCLEOTIDE SEQUENCE</scope>
    <source>
        <strain evidence="2">CCM 7684</strain>
    </source>
</reference>
<gene>
    <name evidence="2" type="ORF">GCM10007276_24820</name>
</gene>
<protein>
    <submittedName>
        <fullName evidence="2">Uncharacterized protein</fullName>
    </submittedName>
</protein>
<evidence type="ECO:0000313" key="3">
    <source>
        <dbReference type="Proteomes" id="UP000602745"/>
    </source>
</evidence>
<comment type="caution">
    <text evidence="2">The sequence shown here is derived from an EMBL/GenBank/DDBJ whole genome shotgun (WGS) entry which is preliminary data.</text>
</comment>
<evidence type="ECO:0000313" key="2">
    <source>
        <dbReference type="EMBL" id="GGE46695.1"/>
    </source>
</evidence>